<feature type="region of interest" description="Disordered" evidence="1">
    <location>
        <begin position="71"/>
        <end position="99"/>
    </location>
</feature>
<evidence type="ECO:0000259" key="2">
    <source>
        <dbReference type="SMART" id="SM00834"/>
    </source>
</evidence>
<dbReference type="NCBIfam" id="TIGR02605">
    <property type="entry name" value="CxxC_CxxC_SSSS"/>
    <property type="match status" value="1"/>
</dbReference>
<name>A0ABQ3VES7_9CHLR</name>
<dbReference type="InterPro" id="IPR013429">
    <property type="entry name" value="Regulatory_FmdB_Zinc_ribbon"/>
</dbReference>
<feature type="domain" description="Putative regulatory protein FmdB zinc ribbon" evidence="2">
    <location>
        <begin position="3"/>
        <end position="43"/>
    </location>
</feature>
<protein>
    <recommendedName>
        <fullName evidence="2">Putative regulatory protein FmdB zinc ribbon domain-containing protein</fullName>
    </recommendedName>
</protein>
<keyword evidence="4" id="KW-1185">Reference proteome</keyword>
<dbReference type="Pfam" id="PF09723">
    <property type="entry name" value="Zn_ribbon_8"/>
    <property type="match status" value="1"/>
</dbReference>
<accession>A0ABQ3VES7</accession>
<proteinExistence type="predicted"/>
<evidence type="ECO:0000313" key="4">
    <source>
        <dbReference type="Proteomes" id="UP000635565"/>
    </source>
</evidence>
<dbReference type="Proteomes" id="UP000635565">
    <property type="component" value="Unassembled WGS sequence"/>
</dbReference>
<dbReference type="EMBL" id="BNJJ01000004">
    <property type="protein sequence ID" value="GHO83641.1"/>
    <property type="molecule type" value="Genomic_DNA"/>
</dbReference>
<evidence type="ECO:0000313" key="3">
    <source>
        <dbReference type="EMBL" id="GHO83641.1"/>
    </source>
</evidence>
<reference evidence="3 4" key="1">
    <citation type="journal article" date="2021" name="Int. J. Syst. Evol. Microbiol.">
        <title>Reticulibacter mediterranei gen. nov., sp. nov., within the new family Reticulibacteraceae fam. nov., and Ktedonospora formicarum gen. nov., sp. nov., Ktedonobacter robiniae sp. nov., Dictyobacter formicarum sp. nov. and Dictyobacter arantiisoli sp. nov., belonging to the class Ktedonobacteria.</title>
        <authorList>
            <person name="Yabe S."/>
            <person name="Zheng Y."/>
            <person name="Wang C.M."/>
            <person name="Sakai Y."/>
            <person name="Abe K."/>
            <person name="Yokota A."/>
            <person name="Donadio S."/>
            <person name="Cavaletti L."/>
            <person name="Monciardini P."/>
        </authorList>
    </citation>
    <scope>NUCLEOTIDE SEQUENCE [LARGE SCALE GENOMIC DNA]</scope>
    <source>
        <strain evidence="3 4">SOSP1-9</strain>
    </source>
</reference>
<organism evidence="3 4">
    <name type="scientific">Dictyobacter formicarum</name>
    <dbReference type="NCBI Taxonomy" id="2778368"/>
    <lineage>
        <taxon>Bacteria</taxon>
        <taxon>Bacillati</taxon>
        <taxon>Chloroflexota</taxon>
        <taxon>Ktedonobacteria</taxon>
        <taxon>Ktedonobacterales</taxon>
        <taxon>Dictyobacteraceae</taxon>
        <taxon>Dictyobacter</taxon>
    </lineage>
</organism>
<sequence>MSMPRYEFRCEQCGSFEYWRSLADAAAPMYCPVCQREVRRIYTAPGLVRTPPALAQAYYRAEKSTCEPEVIRREPEKPREQPAPPVFHQSHGRPWMLEH</sequence>
<evidence type="ECO:0000256" key="1">
    <source>
        <dbReference type="SAM" id="MobiDB-lite"/>
    </source>
</evidence>
<gene>
    <name evidence="3" type="ORF">KSZ_16470</name>
</gene>
<feature type="compositionally biased region" description="Basic and acidic residues" evidence="1">
    <location>
        <begin position="71"/>
        <end position="80"/>
    </location>
</feature>
<comment type="caution">
    <text evidence="3">The sequence shown here is derived from an EMBL/GenBank/DDBJ whole genome shotgun (WGS) entry which is preliminary data.</text>
</comment>
<dbReference type="SMART" id="SM00834">
    <property type="entry name" value="CxxC_CXXC_SSSS"/>
    <property type="match status" value="1"/>
</dbReference>